<proteinExistence type="predicted"/>
<protein>
    <submittedName>
        <fullName evidence="1">Uncharacterized protein</fullName>
    </submittedName>
</protein>
<reference evidence="1 2" key="1">
    <citation type="submission" date="2020-08" db="EMBL/GenBank/DDBJ databases">
        <title>Genomic Encyclopedia of Type Strains, Phase IV (KMG-IV): sequencing the most valuable type-strain genomes for metagenomic binning, comparative biology and taxonomic classification.</title>
        <authorList>
            <person name="Goeker M."/>
        </authorList>
    </citation>
    <scope>NUCLEOTIDE SEQUENCE [LARGE SCALE GENOMIC DNA]</scope>
    <source>
        <strain evidence="1 2">DSM 22198</strain>
    </source>
</reference>
<dbReference type="Proteomes" id="UP000539175">
    <property type="component" value="Unassembled WGS sequence"/>
</dbReference>
<comment type="caution">
    <text evidence="1">The sequence shown here is derived from an EMBL/GenBank/DDBJ whole genome shotgun (WGS) entry which is preliminary data.</text>
</comment>
<gene>
    <name evidence="1" type="ORF">FHS74_004691</name>
</gene>
<evidence type="ECO:0000313" key="2">
    <source>
        <dbReference type="Proteomes" id="UP000539175"/>
    </source>
</evidence>
<sequence length="70" mass="8174">MSDFLEIEICRRAAGAPGFVFVINYRWGEKEDDGFVDDIIEDRGQLRRRLIVARLDCTPVRWSGFLEVVR</sequence>
<organism evidence="1 2">
    <name type="scientific">Nitrospirillum iridis</name>
    <dbReference type="NCBI Taxonomy" id="765888"/>
    <lineage>
        <taxon>Bacteria</taxon>
        <taxon>Pseudomonadati</taxon>
        <taxon>Pseudomonadota</taxon>
        <taxon>Alphaproteobacteria</taxon>
        <taxon>Rhodospirillales</taxon>
        <taxon>Azospirillaceae</taxon>
        <taxon>Nitrospirillum</taxon>
    </lineage>
</organism>
<keyword evidence="2" id="KW-1185">Reference proteome</keyword>
<dbReference type="AlphaFoldDB" id="A0A7X0B1P9"/>
<dbReference type="RefSeq" id="WP_184806014.1">
    <property type="nucleotide sequence ID" value="NZ_JACIIZ010000015.1"/>
</dbReference>
<evidence type="ECO:0000313" key="1">
    <source>
        <dbReference type="EMBL" id="MBB6254108.1"/>
    </source>
</evidence>
<accession>A0A7X0B1P9</accession>
<dbReference type="EMBL" id="JACIIZ010000015">
    <property type="protein sequence ID" value="MBB6254108.1"/>
    <property type="molecule type" value="Genomic_DNA"/>
</dbReference>
<name>A0A7X0B1P9_9PROT</name>